<evidence type="ECO:0000256" key="3">
    <source>
        <dbReference type="ARBA" id="ARBA00022475"/>
    </source>
</evidence>
<feature type="domain" description="Anti-sigma K factor RskA C-terminal" evidence="11">
    <location>
        <begin position="106"/>
        <end position="243"/>
    </location>
</feature>
<gene>
    <name evidence="13" type="ORF">FH965_39290</name>
</gene>
<dbReference type="AlphaFoldDB" id="A0A516RJL7"/>
<dbReference type="PANTHER" id="PTHR37461:SF1">
    <property type="entry name" value="ANTI-SIGMA-K FACTOR RSKA"/>
    <property type="match status" value="1"/>
</dbReference>
<comment type="subcellular location">
    <subcellularLocation>
        <location evidence="2">Cell membrane</location>
    </subcellularLocation>
    <subcellularLocation>
        <location evidence="1">Membrane</location>
        <topology evidence="1">Single-pass membrane protein</topology>
    </subcellularLocation>
</comment>
<evidence type="ECO:0000256" key="5">
    <source>
        <dbReference type="ARBA" id="ARBA00022989"/>
    </source>
</evidence>
<keyword evidence="4" id="KW-0812">Transmembrane</keyword>
<sequence length="251" mass="26503">MTIGVDPHTLTGAYATDALDDDERRMVEEHLARCPSCVQEVRELTAAAARLGLAAAVAPRRAMKDEVLRRITMVRQEAPLPRPGPHGGAAWHRVRRAPRWALAACLTAAAALGGTAVWQHHRAEEARETARQAEERSDDLAALLAAPDARARTAKLAGGARATVVVSGSRDRAALLASGMAEPPRGKVYQLWFDDNGSMRSAGLMDPDRTTTAVLMKGPVGDATGMGITVEPAGGSARPTSPPVALVEFPA</sequence>
<keyword evidence="6" id="KW-0805">Transcription regulation</keyword>
<dbReference type="Gene3D" id="1.10.10.1320">
    <property type="entry name" value="Anti-sigma factor, zinc-finger domain"/>
    <property type="match status" value="1"/>
</dbReference>
<dbReference type="EMBL" id="CP040916">
    <property type="protein sequence ID" value="QDQ15857.1"/>
    <property type="molecule type" value="Genomic_DNA"/>
</dbReference>
<evidence type="ECO:0000256" key="10">
    <source>
        <dbReference type="ARBA" id="ARBA00030803"/>
    </source>
</evidence>
<dbReference type="GO" id="GO:0016989">
    <property type="term" value="F:sigma factor antagonist activity"/>
    <property type="evidence" value="ECO:0007669"/>
    <property type="project" value="TreeGrafter"/>
</dbReference>
<dbReference type="InterPro" id="IPR051474">
    <property type="entry name" value="Anti-sigma-K/W_factor"/>
</dbReference>
<evidence type="ECO:0000256" key="7">
    <source>
        <dbReference type="ARBA" id="ARBA00023136"/>
    </source>
</evidence>
<dbReference type="Pfam" id="PF10099">
    <property type="entry name" value="RskA_C"/>
    <property type="match status" value="1"/>
</dbReference>
<dbReference type="GO" id="GO:0005886">
    <property type="term" value="C:plasma membrane"/>
    <property type="evidence" value="ECO:0007669"/>
    <property type="project" value="UniProtKB-SubCell"/>
</dbReference>
<feature type="domain" description="Putative zinc-finger" evidence="12">
    <location>
        <begin position="12"/>
        <end position="37"/>
    </location>
</feature>
<protein>
    <recommendedName>
        <fullName evidence="10">Regulator of SigK</fullName>
    </recommendedName>
    <alternativeName>
        <fullName evidence="9">Sigma-K anti-sigma factor RskA</fullName>
    </alternativeName>
</protein>
<dbReference type="InterPro" id="IPR018764">
    <property type="entry name" value="RskA_C"/>
</dbReference>
<evidence type="ECO:0000313" key="14">
    <source>
        <dbReference type="Proteomes" id="UP000316806"/>
    </source>
</evidence>
<proteinExistence type="predicted"/>
<dbReference type="Proteomes" id="UP000316806">
    <property type="component" value="Chromosome"/>
</dbReference>
<evidence type="ECO:0000256" key="4">
    <source>
        <dbReference type="ARBA" id="ARBA00022692"/>
    </source>
</evidence>
<keyword evidence="5" id="KW-1133">Transmembrane helix</keyword>
<dbReference type="RefSeq" id="WP_144323058.1">
    <property type="nucleotide sequence ID" value="NZ_CP040916.1"/>
</dbReference>
<keyword evidence="3" id="KW-1003">Cell membrane</keyword>
<keyword evidence="8" id="KW-0804">Transcription</keyword>
<evidence type="ECO:0000256" key="9">
    <source>
        <dbReference type="ARBA" id="ARBA00029829"/>
    </source>
</evidence>
<evidence type="ECO:0000259" key="11">
    <source>
        <dbReference type="Pfam" id="PF10099"/>
    </source>
</evidence>
<dbReference type="GO" id="GO:0006417">
    <property type="term" value="P:regulation of translation"/>
    <property type="evidence" value="ECO:0007669"/>
    <property type="project" value="TreeGrafter"/>
</dbReference>
<evidence type="ECO:0000256" key="6">
    <source>
        <dbReference type="ARBA" id="ARBA00023015"/>
    </source>
</evidence>
<evidence type="ECO:0000256" key="8">
    <source>
        <dbReference type="ARBA" id="ARBA00023163"/>
    </source>
</evidence>
<evidence type="ECO:0000256" key="1">
    <source>
        <dbReference type="ARBA" id="ARBA00004167"/>
    </source>
</evidence>
<dbReference type="Pfam" id="PF13490">
    <property type="entry name" value="zf-HC2"/>
    <property type="match status" value="1"/>
</dbReference>
<dbReference type="InterPro" id="IPR027383">
    <property type="entry name" value="Znf_put"/>
</dbReference>
<organism evidence="13 14">
    <name type="scientific">Streptomyces spectabilis</name>
    <dbReference type="NCBI Taxonomy" id="68270"/>
    <lineage>
        <taxon>Bacteria</taxon>
        <taxon>Bacillati</taxon>
        <taxon>Actinomycetota</taxon>
        <taxon>Actinomycetes</taxon>
        <taxon>Kitasatosporales</taxon>
        <taxon>Streptomycetaceae</taxon>
        <taxon>Streptomyces</taxon>
    </lineage>
</organism>
<name>A0A516RJL7_STRST</name>
<evidence type="ECO:0000313" key="13">
    <source>
        <dbReference type="EMBL" id="QDQ15857.1"/>
    </source>
</evidence>
<evidence type="ECO:0000256" key="2">
    <source>
        <dbReference type="ARBA" id="ARBA00004236"/>
    </source>
</evidence>
<dbReference type="InterPro" id="IPR041916">
    <property type="entry name" value="Anti_sigma_zinc_sf"/>
</dbReference>
<dbReference type="PANTHER" id="PTHR37461">
    <property type="entry name" value="ANTI-SIGMA-K FACTOR RSKA"/>
    <property type="match status" value="1"/>
</dbReference>
<evidence type="ECO:0000259" key="12">
    <source>
        <dbReference type="Pfam" id="PF13490"/>
    </source>
</evidence>
<accession>A0A516RJL7</accession>
<reference evidence="13 14" key="1">
    <citation type="journal article" date="2019" name="J. Ind. Microbiol. Biotechnol.">
        <title>The complete genomic sequence of Streptomyces spectabilis NRRL-2792 and identification of secondary metabolite biosynthetic gene clusters.</title>
        <authorList>
            <person name="Sinha A."/>
            <person name="Phillips-Salemka S."/>
            <person name="Niraula T.A."/>
            <person name="Short K.A."/>
            <person name="Niraula N.P."/>
        </authorList>
    </citation>
    <scope>NUCLEOTIDE SEQUENCE [LARGE SCALE GENOMIC DNA]</scope>
    <source>
        <strain evidence="13 14">NRRL 2792</strain>
    </source>
</reference>
<keyword evidence="7" id="KW-0472">Membrane</keyword>